<evidence type="ECO:0000313" key="3">
    <source>
        <dbReference type="Proteomes" id="UP001168883"/>
    </source>
</evidence>
<name>A0ABT8V8D3_9BACL</name>
<proteinExistence type="predicted"/>
<protein>
    <submittedName>
        <fullName evidence="2">Helix-turn-helix transcriptional regulator</fullName>
    </submittedName>
</protein>
<dbReference type="InterPro" id="IPR001387">
    <property type="entry name" value="Cro/C1-type_HTH"/>
</dbReference>
<accession>A0ABT8V8D3</accession>
<evidence type="ECO:0000259" key="1">
    <source>
        <dbReference type="PROSITE" id="PS50943"/>
    </source>
</evidence>
<evidence type="ECO:0000313" key="2">
    <source>
        <dbReference type="EMBL" id="MDO3676717.1"/>
    </source>
</evidence>
<dbReference type="InterPro" id="IPR010982">
    <property type="entry name" value="Lambda_DNA-bd_dom_sf"/>
</dbReference>
<dbReference type="SMART" id="SM00530">
    <property type="entry name" value="HTH_XRE"/>
    <property type="match status" value="1"/>
</dbReference>
<dbReference type="PROSITE" id="PS50943">
    <property type="entry name" value="HTH_CROC1"/>
    <property type="match status" value="1"/>
</dbReference>
<dbReference type="Gene3D" id="1.10.260.40">
    <property type="entry name" value="lambda repressor-like DNA-binding domains"/>
    <property type="match status" value="1"/>
</dbReference>
<comment type="caution">
    <text evidence="2">The sequence shown here is derived from an EMBL/GenBank/DDBJ whole genome shotgun (WGS) entry which is preliminary data.</text>
</comment>
<dbReference type="Pfam" id="PF01381">
    <property type="entry name" value="HTH_3"/>
    <property type="match status" value="1"/>
</dbReference>
<dbReference type="CDD" id="cd00093">
    <property type="entry name" value="HTH_XRE"/>
    <property type="match status" value="1"/>
</dbReference>
<reference evidence="2" key="1">
    <citation type="submission" date="2023-07" db="EMBL/GenBank/DDBJ databases">
        <authorList>
            <person name="Aktuganov G."/>
            <person name="Boyko T."/>
            <person name="Delegan Y."/>
            <person name="Galimzianova N."/>
            <person name="Gilvanova E."/>
            <person name="Korobov V."/>
            <person name="Kuzmina L."/>
            <person name="Melentiev A."/>
            <person name="Milman P."/>
            <person name="Ryabova A."/>
            <person name="Stupak E."/>
            <person name="Yasakov T."/>
            <person name="Zharikova N."/>
            <person name="Zhurenko E."/>
        </authorList>
    </citation>
    <scope>NUCLEOTIDE SEQUENCE</scope>
    <source>
        <strain evidence="2">IB-739</strain>
    </source>
</reference>
<dbReference type="RefSeq" id="WP_302877723.1">
    <property type="nucleotide sequence ID" value="NZ_JAUMKJ010000007.1"/>
</dbReference>
<gene>
    <name evidence="2" type="ORF">Q3C12_06855</name>
</gene>
<sequence>MIGLEFICRAYEMEYKEVANKLNIKPQTINSWLRGKREIPKERLKQLSQLFGIEEERYFQKVLTRAEQLEINLIYFRNNYVIYETETTQIDEEGKEHTVTETYSEARGIIHFLTRKHRQALLLEQVEKLTLNYSGYGREYEIKTLENVVKLLEENGQKTKIMDAVLYYLTDLKNKECETQEGIPDQGFYNKFEELLKEYNLL</sequence>
<dbReference type="Proteomes" id="UP001168883">
    <property type="component" value="Unassembled WGS sequence"/>
</dbReference>
<dbReference type="EMBL" id="JAUMKJ010000007">
    <property type="protein sequence ID" value="MDO3676717.1"/>
    <property type="molecule type" value="Genomic_DNA"/>
</dbReference>
<feature type="domain" description="HTH cro/C1-type" evidence="1">
    <location>
        <begin position="16"/>
        <end position="59"/>
    </location>
</feature>
<keyword evidence="3" id="KW-1185">Reference proteome</keyword>
<organism evidence="2 3">
    <name type="scientific">Paenibacillus ehimensis</name>
    <dbReference type="NCBI Taxonomy" id="79264"/>
    <lineage>
        <taxon>Bacteria</taxon>
        <taxon>Bacillati</taxon>
        <taxon>Bacillota</taxon>
        <taxon>Bacilli</taxon>
        <taxon>Bacillales</taxon>
        <taxon>Paenibacillaceae</taxon>
        <taxon>Paenibacillus</taxon>
    </lineage>
</organism>
<dbReference type="SUPFAM" id="SSF47413">
    <property type="entry name" value="lambda repressor-like DNA-binding domains"/>
    <property type="match status" value="1"/>
</dbReference>